<dbReference type="Ensembl" id="ENSVURT00010001053.1">
    <property type="protein sequence ID" value="ENSVURP00010000908.1"/>
    <property type="gene ID" value="ENSVURG00010000798.1"/>
</dbReference>
<dbReference type="Proteomes" id="UP000314987">
    <property type="component" value="Unassembled WGS sequence"/>
</dbReference>
<name>A0A4X2JNA5_VOMUR</name>
<evidence type="ECO:0000259" key="1">
    <source>
        <dbReference type="Pfam" id="PF15016"/>
    </source>
</evidence>
<dbReference type="Pfam" id="PF22834">
    <property type="entry name" value="Polo_box_4"/>
    <property type="match status" value="1"/>
</dbReference>
<feature type="domain" description="C5orf34-like" evidence="4">
    <location>
        <begin position="332"/>
        <end position="417"/>
    </location>
</feature>
<organism evidence="5 6">
    <name type="scientific">Vombatus ursinus</name>
    <name type="common">Common wombat</name>
    <dbReference type="NCBI Taxonomy" id="29139"/>
    <lineage>
        <taxon>Eukaryota</taxon>
        <taxon>Metazoa</taxon>
        <taxon>Chordata</taxon>
        <taxon>Craniata</taxon>
        <taxon>Vertebrata</taxon>
        <taxon>Euteleostomi</taxon>
        <taxon>Mammalia</taxon>
        <taxon>Metatheria</taxon>
        <taxon>Diprotodontia</taxon>
        <taxon>Vombatidae</taxon>
        <taxon>Vombatus</taxon>
    </lineage>
</organism>
<dbReference type="OMA" id="TAVISWC"/>
<dbReference type="PANTHER" id="PTHR34531:SF1">
    <property type="entry name" value="CHROMOSOME 5 OPEN READING FRAME 34"/>
    <property type="match status" value="1"/>
</dbReference>
<accession>A0A4X2JNA5</accession>
<evidence type="ECO:0000313" key="6">
    <source>
        <dbReference type="Proteomes" id="UP000314987"/>
    </source>
</evidence>
<dbReference type="Pfam" id="PF15016">
    <property type="entry name" value="C5orf34_C"/>
    <property type="match status" value="1"/>
</dbReference>
<reference evidence="5" key="3">
    <citation type="submission" date="2025-09" db="UniProtKB">
        <authorList>
            <consortium name="Ensembl"/>
        </authorList>
    </citation>
    <scope>IDENTIFICATION</scope>
</reference>
<evidence type="ECO:0000259" key="2">
    <source>
        <dbReference type="Pfam" id="PF15025"/>
    </source>
</evidence>
<keyword evidence="6" id="KW-1185">Reference proteome</keyword>
<dbReference type="InterPro" id="IPR053900">
    <property type="entry name" value="C5orf34-like_dom"/>
</dbReference>
<evidence type="ECO:0000259" key="3">
    <source>
        <dbReference type="Pfam" id="PF22833"/>
    </source>
</evidence>
<proteinExistence type="predicted"/>
<dbReference type="InterPro" id="IPR027830">
    <property type="entry name" value="C5orf34-like_N"/>
</dbReference>
<reference evidence="5" key="2">
    <citation type="submission" date="2025-08" db="UniProtKB">
        <authorList>
            <consortium name="Ensembl"/>
        </authorList>
    </citation>
    <scope>IDENTIFICATION</scope>
</reference>
<dbReference type="OrthoDB" id="75908at2759"/>
<dbReference type="STRING" id="29139.ENSVURP00010000908"/>
<dbReference type="PANTHER" id="PTHR34531">
    <property type="entry name" value="ZGC:153352"/>
    <property type="match status" value="1"/>
</dbReference>
<dbReference type="InterPro" id="IPR053899">
    <property type="entry name" value="C5orf34-like_2nd"/>
</dbReference>
<feature type="domain" description="C5orf34-like second" evidence="3">
    <location>
        <begin position="120"/>
        <end position="261"/>
    </location>
</feature>
<dbReference type="InterPro" id="IPR053901">
    <property type="entry name" value="C5orf34-like"/>
</dbReference>
<dbReference type="Pfam" id="PF15025">
    <property type="entry name" value="C5orf34-like_N"/>
    <property type="match status" value="1"/>
</dbReference>
<reference evidence="6" key="1">
    <citation type="submission" date="2018-12" db="EMBL/GenBank/DDBJ databases">
        <authorList>
            <person name="Yazar S."/>
        </authorList>
    </citation>
    <scope>NUCLEOTIDE SEQUENCE [LARGE SCALE GENOMIC DNA]</scope>
</reference>
<dbReference type="Pfam" id="PF22833">
    <property type="entry name" value="C5orf34_2nd"/>
    <property type="match status" value="1"/>
</dbReference>
<dbReference type="AlphaFoldDB" id="A0A4X2JNA5"/>
<gene>
    <name evidence="5" type="primary">C5orf34</name>
</gene>
<feature type="domain" description="C5orf34-like N-terminal" evidence="2">
    <location>
        <begin position="7"/>
        <end position="76"/>
    </location>
</feature>
<evidence type="ECO:0000313" key="5">
    <source>
        <dbReference type="Ensembl" id="ENSVURP00010000908.1"/>
    </source>
</evidence>
<dbReference type="InterPro" id="IPR027865">
    <property type="entry name" value="C5orf34-like_C"/>
</dbReference>
<dbReference type="GeneTree" id="ENSGT00500000044987"/>
<evidence type="ECO:0000259" key="4">
    <source>
        <dbReference type="Pfam" id="PF22834"/>
    </source>
</evidence>
<protein>
    <submittedName>
        <fullName evidence="5">Chromosome 5 open reading frame 34</fullName>
    </submittedName>
</protein>
<sequence length="639" mass="73414">MEIEVRMVLYEDDSVEVHYVDGSKLQLSPCGSEFLFEKAPPISAHPLQQPERIRQRTQFVISNYREQLLQALDFRNCFSSRPFLPESIIASERKQSVFTDISEVRWPSRDTNDAVICMDDGAVKISSLDGHAYLCLPKQQHEFTVHFLCKISQRSHSVMELSEKKNNSLKKVDKQCEKASKNCIFRTTSDGQSLTSKENDSHCQIIKSKELLGANNFINGSEGKAMASLSYKKYTFVYTWVKQHWSMDSCPEEWKYPLSLALDFLHKFNKISKADQNVKQITVLASDISKEGEEVSVLPRALPLNCHNPHLHRWNFSDSSLQEQEYTYPELVKVVWYKGTVFRLTHETINSIEIFPGDGSIFRSEGTFLGNYFTFSSVHKESEQREEKMYSIRNLPPDRPGSPYSVCFLITQATRILQHCVKIRLSLSHNYHICCWKMVSGSNKGNIPVLLRETLIPMIGSFFVYSDDKVFAIFLDGISLTLIWNFSSFFRKRQVNQGIALGWCKLTLPDGQDHLIQIEHPGQYERYVATVIAWCRSLTQTNPQEIFTYPPSSPITEENWSVTSELQKIQKFNFLLENDSVLNQISAKKNEQSSDISKSRPSEACSFFEEMNKKSVSVALKKTSEILQDIESLLTYSKK</sequence>
<feature type="domain" description="C5orf34-like C-terminal" evidence="1">
    <location>
        <begin position="447"/>
        <end position="537"/>
    </location>
</feature>